<feature type="region of interest" description="Disordered" evidence="2">
    <location>
        <begin position="1"/>
        <end position="30"/>
    </location>
</feature>
<dbReference type="STRING" id="86049.A0A1C1CX43"/>
<feature type="compositionally biased region" description="Polar residues" evidence="2">
    <location>
        <begin position="596"/>
        <end position="606"/>
    </location>
</feature>
<sequence length="698" mass="76611">MDASHRIPSPVNGDAGVEETRPTKRPRLNPSIEVGFMRDGSGRDSASFVGSASGIHFIRSVYGALNARASARNLPGETPESNIVPGEDDRLNSGPDSGPSKPLWQSHEVEWHAASPTTSVTFDDLLDWTSSYFDVWHPPFPFLHAPSMLERFETLAHNGIAAVGPFDVTIIKAVVSIALADRRQTNTVSRPVPKALVFTSFEEALNSVHAVMSKPATIQALQAAVCVQLFLVSMLRLNAASRLGGLIIRVLFQLGLHRCPARFASFKAEEQQLRRRLFWSIYCIDRHICQALGLPLTIRDDDVDVCYPDNEIHTLQRSNGSTSRPDTPSPDASSQQDGRLRLLTLIAKHAEIRGLIMELRNKRVEYRAEGWDKAVLINAKLTQWWNQVEDSIEQAELHDTPLSDLHQTVLKVLKHESVISLNRPLLAASKTSANYAAALQSCISASKSIIKALNMVAHTVMPAYNPPDRSRNTHFPMFWPSFTWSIWMSAFIILYAALESEIDYNVAVRQPAESGRSPLTWGNRNTDRALHVLTTLAARGNVWPTACAVAIRDLRSTLDETRKEQSMGQTSAHQSGQRLALPASDRDDSVPAMHPSTAQPVSSASMSPPDVATKGHSQQASSIHDVPASCETPSLEANGAQTALYAEAMPGNSWLGLGIGMDLGTELPMFPNDGLDPLQGFDIPFWVGQDNYATWMGS</sequence>
<feature type="region of interest" description="Disordered" evidence="2">
    <location>
        <begin position="316"/>
        <end position="336"/>
    </location>
</feature>
<feature type="compositionally biased region" description="Polar residues" evidence="2">
    <location>
        <begin position="566"/>
        <end position="577"/>
    </location>
</feature>
<dbReference type="SMART" id="SM00906">
    <property type="entry name" value="Fungal_trans"/>
    <property type="match status" value="1"/>
</dbReference>
<dbReference type="InterPro" id="IPR007219">
    <property type="entry name" value="XnlR_reg_dom"/>
</dbReference>
<organism evidence="4 5">
    <name type="scientific">Cladophialophora carrionii</name>
    <dbReference type="NCBI Taxonomy" id="86049"/>
    <lineage>
        <taxon>Eukaryota</taxon>
        <taxon>Fungi</taxon>
        <taxon>Dikarya</taxon>
        <taxon>Ascomycota</taxon>
        <taxon>Pezizomycotina</taxon>
        <taxon>Eurotiomycetes</taxon>
        <taxon>Chaetothyriomycetidae</taxon>
        <taxon>Chaetothyriales</taxon>
        <taxon>Herpotrichiellaceae</taxon>
        <taxon>Cladophialophora</taxon>
    </lineage>
</organism>
<feature type="region of interest" description="Disordered" evidence="2">
    <location>
        <begin position="560"/>
        <end position="625"/>
    </location>
</feature>
<dbReference type="GO" id="GO:0003677">
    <property type="term" value="F:DNA binding"/>
    <property type="evidence" value="ECO:0007669"/>
    <property type="project" value="InterPro"/>
</dbReference>
<evidence type="ECO:0000256" key="2">
    <source>
        <dbReference type="SAM" id="MobiDB-lite"/>
    </source>
</evidence>
<dbReference type="VEuPathDB" id="FungiDB:CLCR_09725"/>
<dbReference type="CDD" id="cd12148">
    <property type="entry name" value="fungal_TF_MHR"/>
    <property type="match status" value="1"/>
</dbReference>
<gene>
    <name evidence="4" type="ORF">CLCR_09725</name>
</gene>
<evidence type="ECO:0000259" key="3">
    <source>
        <dbReference type="SMART" id="SM00906"/>
    </source>
</evidence>
<comment type="caution">
    <text evidence="4">The sequence shown here is derived from an EMBL/GenBank/DDBJ whole genome shotgun (WGS) entry which is preliminary data.</text>
</comment>
<dbReference type="GO" id="GO:0006351">
    <property type="term" value="P:DNA-templated transcription"/>
    <property type="evidence" value="ECO:0007669"/>
    <property type="project" value="InterPro"/>
</dbReference>
<evidence type="ECO:0000256" key="1">
    <source>
        <dbReference type="ARBA" id="ARBA00023242"/>
    </source>
</evidence>
<dbReference type="EMBL" id="LGRB01000008">
    <property type="protein sequence ID" value="OCT53143.1"/>
    <property type="molecule type" value="Genomic_DNA"/>
</dbReference>
<dbReference type="PANTHER" id="PTHR46910:SF9">
    <property type="entry name" value="MISCELLANEOUS ZN(II)2CYS6 TRANSCRIPTION FACTOR (EUROFUNG)"/>
    <property type="match status" value="1"/>
</dbReference>
<dbReference type="OrthoDB" id="3266505at2759"/>
<evidence type="ECO:0000313" key="5">
    <source>
        <dbReference type="Proteomes" id="UP000094526"/>
    </source>
</evidence>
<protein>
    <submittedName>
        <fullName evidence="4">Putative C6 transcription factor</fullName>
    </submittedName>
</protein>
<dbReference type="GO" id="GO:0003700">
    <property type="term" value="F:DNA-binding transcription factor activity"/>
    <property type="evidence" value="ECO:0007669"/>
    <property type="project" value="InterPro"/>
</dbReference>
<dbReference type="AlphaFoldDB" id="A0A1C1CX43"/>
<dbReference type="VEuPathDB" id="FungiDB:G647_00116"/>
<keyword evidence="1" id="KW-0539">Nucleus</keyword>
<dbReference type="InterPro" id="IPR050987">
    <property type="entry name" value="AtrR-like"/>
</dbReference>
<evidence type="ECO:0000313" key="4">
    <source>
        <dbReference type="EMBL" id="OCT53143.1"/>
    </source>
</evidence>
<dbReference type="Pfam" id="PF04082">
    <property type="entry name" value="Fungal_trans"/>
    <property type="match status" value="1"/>
</dbReference>
<dbReference type="Proteomes" id="UP000094526">
    <property type="component" value="Unassembled WGS sequence"/>
</dbReference>
<feature type="region of interest" description="Disordered" evidence="2">
    <location>
        <begin position="73"/>
        <end position="103"/>
    </location>
</feature>
<dbReference type="eggNOG" id="ENOG502SM8G">
    <property type="taxonomic scope" value="Eukaryota"/>
</dbReference>
<accession>A0A1C1CX43</accession>
<keyword evidence="5" id="KW-1185">Reference proteome</keyword>
<feature type="domain" description="Xylanolytic transcriptional activator regulatory" evidence="3">
    <location>
        <begin position="240"/>
        <end position="314"/>
    </location>
</feature>
<dbReference type="PANTHER" id="PTHR46910">
    <property type="entry name" value="TRANSCRIPTION FACTOR PDR1"/>
    <property type="match status" value="1"/>
</dbReference>
<reference evidence="5" key="1">
    <citation type="submission" date="2015-07" db="EMBL/GenBank/DDBJ databases">
        <authorList>
            <person name="Teixeira M.M."/>
            <person name="Souza R.C."/>
            <person name="Almeida L.G."/>
            <person name="Vicente V.A."/>
            <person name="de Hoog S."/>
            <person name="Bocca A.L."/>
            <person name="de Almeida S.R."/>
            <person name="Vasconcelos A.T."/>
            <person name="Felipe M.S."/>
        </authorList>
    </citation>
    <scope>NUCLEOTIDE SEQUENCE [LARGE SCALE GENOMIC DNA]</scope>
    <source>
        <strain evidence="5">KSF</strain>
    </source>
</reference>
<dbReference type="GO" id="GO:0008270">
    <property type="term" value="F:zinc ion binding"/>
    <property type="evidence" value="ECO:0007669"/>
    <property type="project" value="InterPro"/>
</dbReference>
<name>A0A1C1CX43_9EURO</name>
<proteinExistence type="predicted"/>